<protein>
    <submittedName>
        <fullName evidence="1">Uncharacterized protein</fullName>
    </submittedName>
</protein>
<organism evidence="1 2">
    <name type="scientific">Wickerhamomyces pijperi</name>
    <name type="common">Yeast</name>
    <name type="synonym">Pichia pijperi</name>
    <dbReference type="NCBI Taxonomy" id="599730"/>
    <lineage>
        <taxon>Eukaryota</taxon>
        <taxon>Fungi</taxon>
        <taxon>Dikarya</taxon>
        <taxon>Ascomycota</taxon>
        <taxon>Saccharomycotina</taxon>
        <taxon>Saccharomycetes</taxon>
        <taxon>Phaffomycetales</taxon>
        <taxon>Wickerhamomycetaceae</taxon>
        <taxon>Wickerhamomyces</taxon>
    </lineage>
</organism>
<sequence>MNFFDCKLPWNPLDSCILSSILTFKITFINPFERIITRFGIVVESLDLFTCKEPTPLSFQPPLTSLRFKEYNLARHVNCCVSFSSPVETSLDSVVVEDVFSSDVMVSDGLLSLNAGEVESSVVFDGTASKMDFLEMADWKALPNVDLDPNTEPNVPFFDPEESVDEDCWSEESPSFLFSSEMADEVVVALEEEELPAEDKEPKILLLLDFVAEKAWAPNLVVAPKTNFFFVEDSSSFLWSDFVRLMSEPSGFGPSPSSSSCGLFVGLAVVVVVV</sequence>
<reference evidence="1" key="1">
    <citation type="journal article" date="2021" name="Open Biol.">
        <title>Shared evolutionary footprints suggest mitochondrial oxidative damage underlies multiple complex I losses in fungi.</title>
        <authorList>
            <person name="Schikora-Tamarit M.A."/>
            <person name="Marcet-Houben M."/>
            <person name="Nosek J."/>
            <person name="Gabaldon T."/>
        </authorList>
    </citation>
    <scope>NUCLEOTIDE SEQUENCE</scope>
    <source>
        <strain evidence="1">CBS2887</strain>
    </source>
</reference>
<proteinExistence type="predicted"/>
<reference evidence="1" key="2">
    <citation type="submission" date="2021-01" db="EMBL/GenBank/DDBJ databases">
        <authorList>
            <person name="Schikora-Tamarit M.A."/>
        </authorList>
    </citation>
    <scope>NUCLEOTIDE SEQUENCE</scope>
    <source>
        <strain evidence="1">CBS2887</strain>
    </source>
</reference>
<name>A0A9P8PYX3_WICPI</name>
<evidence type="ECO:0000313" key="1">
    <source>
        <dbReference type="EMBL" id="KAH3680707.1"/>
    </source>
</evidence>
<evidence type="ECO:0000313" key="2">
    <source>
        <dbReference type="Proteomes" id="UP000774326"/>
    </source>
</evidence>
<accession>A0A9P8PYX3</accession>
<dbReference type="Proteomes" id="UP000774326">
    <property type="component" value="Unassembled WGS sequence"/>
</dbReference>
<keyword evidence="2" id="KW-1185">Reference proteome</keyword>
<dbReference type="AlphaFoldDB" id="A0A9P8PYX3"/>
<dbReference type="EMBL" id="JAEUBG010004681">
    <property type="protein sequence ID" value="KAH3680707.1"/>
    <property type="molecule type" value="Genomic_DNA"/>
</dbReference>
<comment type="caution">
    <text evidence="1">The sequence shown here is derived from an EMBL/GenBank/DDBJ whole genome shotgun (WGS) entry which is preliminary data.</text>
</comment>
<gene>
    <name evidence="1" type="ORF">WICPIJ_008143</name>
</gene>